<dbReference type="EnsemblMetazoa" id="ASIC011422-RA">
    <property type="protein sequence ID" value="ASIC011422-PA"/>
    <property type="gene ID" value="ASIC011422"/>
</dbReference>
<name>A0A084W0E8_ANOSI</name>
<reference evidence="3" key="2">
    <citation type="submission" date="2020-05" db="UniProtKB">
        <authorList>
            <consortium name="EnsemblMetazoa"/>
        </authorList>
    </citation>
    <scope>IDENTIFICATION</scope>
</reference>
<protein>
    <submittedName>
        <fullName evidence="2 3">Uncharacterized protein</fullName>
    </submittedName>
</protein>
<dbReference type="VEuPathDB" id="VectorBase:ASIC011422"/>
<dbReference type="EMBL" id="ATLV01019120">
    <property type="status" value="NOT_ANNOTATED_CDS"/>
    <property type="molecule type" value="Genomic_DNA"/>
</dbReference>
<organism evidence="2">
    <name type="scientific">Anopheles sinensis</name>
    <name type="common">Mosquito</name>
    <dbReference type="NCBI Taxonomy" id="74873"/>
    <lineage>
        <taxon>Eukaryota</taxon>
        <taxon>Metazoa</taxon>
        <taxon>Ecdysozoa</taxon>
        <taxon>Arthropoda</taxon>
        <taxon>Hexapoda</taxon>
        <taxon>Insecta</taxon>
        <taxon>Pterygota</taxon>
        <taxon>Neoptera</taxon>
        <taxon>Endopterygota</taxon>
        <taxon>Diptera</taxon>
        <taxon>Nematocera</taxon>
        <taxon>Culicoidea</taxon>
        <taxon>Culicidae</taxon>
        <taxon>Anophelinae</taxon>
        <taxon>Anopheles</taxon>
    </lineage>
</organism>
<sequence length="64" mass="7199">MLAPAKSNLQTICGTTRSRGEEHTERDGPMDVPVEFSSNSSVRRARGQRRPSPVEREDDDRQSN</sequence>
<feature type="compositionally biased region" description="Basic and acidic residues" evidence="1">
    <location>
        <begin position="18"/>
        <end position="29"/>
    </location>
</feature>
<feature type="compositionally biased region" description="Polar residues" evidence="1">
    <location>
        <begin position="7"/>
        <end position="17"/>
    </location>
</feature>
<evidence type="ECO:0000256" key="1">
    <source>
        <dbReference type="SAM" id="MobiDB-lite"/>
    </source>
</evidence>
<feature type="region of interest" description="Disordered" evidence="1">
    <location>
        <begin position="1"/>
        <end position="64"/>
    </location>
</feature>
<gene>
    <name evidence="2" type="ORF">ZHAS_00011422</name>
</gene>
<dbReference type="Proteomes" id="UP000030765">
    <property type="component" value="Unassembled WGS sequence"/>
</dbReference>
<evidence type="ECO:0000313" key="2">
    <source>
        <dbReference type="EMBL" id="KFB43692.1"/>
    </source>
</evidence>
<keyword evidence="4" id="KW-1185">Reference proteome</keyword>
<proteinExistence type="predicted"/>
<feature type="compositionally biased region" description="Basic and acidic residues" evidence="1">
    <location>
        <begin position="52"/>
        <end position="64"/>
    </location>
</feature>
<evidence type="ECO:0000313" key="3">
    <source>
        <dbReference type="EnsemblMetazoa" id="ASIC011422-PA"/>
    </source>
</evidence>
<reference evidence="2 4" key="1">
    <citation type="journal article" date="2014" name="BMC Genomics">
        <title>Genome sequence of Anopheles sinensis provides insight into genetics basis of mosquito competence for malaria parasites.</title>
        <authorList>
            <person name="Zhou D."/>
            <person name="Zhang D."/>
            <person name="Ding G."/>
            <person name="Shi L."/>
            <person name="Hou Q."/>
            <person name="Ye Y."/>
            <person name="Xu Y."/>
            <person name="Zhou H."/>
            <person name="Xiong C."/>
            <person name="Li S."/>
            <person name="Yu J."/>
            <person name="Hong S."/>
            <person name="Yu X."/>
            <person name="Zou P."/>
            <person name="Chen C."/>
            <person name="Chang X."/>
            <person name="Wang W."/>
            <person name="Lv Y."/>
            <person name="Sun Y."/>
            <person name="Ma L."/>
            <person name="Shen B."/>
            <person name="Zhu C."/>
        </authorList>
    </citation>
    <scope>NUCLEOTIDE SEQUENCE [LARGE SCALE GENOMIC DNA]</scope>
</reference>
<accession>A0A084W0E8</accession>
<dbReference type="AlphaFoldDB" id="A0A084W0E8"/>
<dbReference type="EMBL" id="KE525262">
    <property type="protein sequence ID" value="KFB43692.1"/>
    <property type="molecule type" value="Genomic_DNA"/>
</dbReference>
<evidence type="ECO:0000313" key="4">
    <source>
        <dbReference type="Proteomes" id="UP000030765"/>
    </source>
</evidence>